<gene>
    <name evidence="1" type="ORF">CGLO_15348</name>
</gene>
<protein>
    <submittedName>
        <fullName evidence="1">Uncharacterized protein</fullName>
    </submittedName>
</protein>
<name>T0JZ19_COLGC</name>
<evidence type="ECO:0000313" key="2">
    <source>
        <dbReference type="Proteomes" id="UP000015530"/>
    </source>
</evidence>
<reference evidence="2" key="1">
    <citation type="journal article" date="2013" name="Mol. Plant Microbe Interact.">
        <title>Global aspects of pacC regulation of pathogenicity genes in Colletotrichum gloeosporioides as revealed by transcriptome analysis.</title>
        <authorList>
            <person name="Alkan N."/>
            <person name="Meng X."/>
            <person name="Friedlander G."/>
            <person name="Reuveni E."/>
            <person name="Sukno S."/>
            <person name="Sherman A."/>
            <person name="Thon M."/>
            <person name="Fluhr R."/>
            <person name="Prusky D."/>
        </authorList>
    </citation>
    <scope>NUCLEOTIDE SEQUENCE [LARGE SCALE GENOMIC DNA]</scope>
    <source>
        <strain evidence="2">Cg-14</strain>
    </source>
</reference>
<dbReference type="AlphaFoldDB" id="T0JZ19"/>
<comment type="caution">
    <text evidence="1">The sequence shown here is derived from an EMBL/GenBank/DDBJ whole genome shotgun (WGS) entry which is preliminary data.</text>
</comment>
<evidence type="ECO:0000313" key="1">
    <source>
        <dbReference type="EMBL" id="EQB45738.1"/>
    </source>
</evidence>
<dbReference type="EMBL" id="AMYD01003658">
    <property type="protein sequence ID" value="EQB45738.1"/>
    <property type="molecule type" value="Genomic_DNA"/>
</dbReference>
<sequence>MLNSSREIAKKYIGSL</sequence>
<dbReference type="Proteomes" id="UP000015530">
    <property type="component" value="Unassembled WGS sequence"/>
</dbReference>
<proteinExistence type="predicted"/>
<dbReference type="HOGENOM" id="CLU_3433144_0_0_1"/>
<organism evidence="1 2">
    <name type="scientific">Colletotrichum gloeosporioides (strain Cg-14)</name>
    <name type="common">Anthracnose fungus</name>
    <name type="synonym">Glomerella cingulata</name>
    <dbReference type="NCBI Taxonomy" id="1237896"/>
    <lineage>
        <taxon>Eukaryota</taxon>
        <taxon>Fungi</taxon>
        <taxon>Dikarya</taxon>
        <taxon>Ascomycota</taxon>
        <taxon>Pezizomycotina</taxon>
        <taxon>Sordariomycetes</taxon>
        <taxon>Hypocreomycetidae</taxon>
        <taxon>Glomerellales</taxon>
        <taxon>Glomerellaceae</taxon>
        <taxon>Colletotrichum</taxon>
        <taxon>Colletotrichum gloeosporioides species complex</taxon>
    </lineage>
</organism>
<accession>T0JZ19</accession>